<reference evidence="2" key="1">
    <citation type="submission" date="2025-08" db="UniProtKB">
        <authorList>
            <consortium name="RefSeq"/>
        </authorList>
    </citation>
    <scope>IDENTIFICATION</scope>
    <source>
        <tissue evidence="2">Young leaves</tissue>
    </source>
</reference>
<dbReference type="KEGG" id="cmax:111470468"/>
<name>A0A6J1I467_CUCMA</name>
<gene>
    <name evidence="2" type="primary">LOC111470468</name>
</gene>
<evidence type="ECO:0000313" key="2">
    <source>
        <dbReference type="RefSeq" id="XP_022971791.1"/>
    </source>
</evidence>
<dbReference type="RefSeq" id="XP_022971791.1">
    <property type="nucleotide sequence ID" value="XM_023116023.1"/>
</dbReference>
<protein>
    <submittedName>
        <fullName evidence="2">Uncharacterized protein LOC111470468</fullName>
    </submittedName>
</protein>
<evidence type="ECO:0000313" key="1">
    <source>
        <dbReference type="Proteomes" id="UP000504608"/>
    </source>
</evidence>
<dbReference type="Proteomes" id="UP000504608">
    <property type="component" value="Unplaced"/>
</dbReference>
<keyword evidence="1" id="KW-1185">Reference proteome</keyword>
<dbReference type="GeneID" id="111470468"/>
<dbReference type="PANTHER" id="PTHR11439:SF483">
    <property type="entry name" value="PEPTIDE SYNTHASE GLIP-LIKE, PUTATIVE (AFU_ORTHOLOGUE AFUA_3G12920)-RELATED"/>
    <property type="match status" value="1"/>
</dbReference>
<accession>A0A6J1I467</accession>
<dbReference type="AlphaFoldDB" id="A0A6J1I467"/>
<sequence>MEAQLQLRKTGTTPLVDATNYCSIVGSLNYLVNTRLDLVYFVGYVSRFMEALREEHLVIVMHFQHYVAGTRGWGVRYCVGRGRKKLELVGYSDSDMGVWLAQLMKELIGREGDPPMLYVDNKSTISLIKNPIFHDWIKHIEIRLLPAPTGGKLLSPKDSIRNRLTFLHMKGLKVLTQSR</sequence>
<dbReference type="PANTHER" id="PTHR11439">
    <property type="entry name" value="GAG-POL-RELATED RETROTRANSPOSON"/>
    <property type="match status" value="1"/>
</dbReference>
<proteinExistence type="predicted"/>
<organism evidence="1 2">
    <name type="scientific">Cucurbita maxima</name>
    <name type="common">Pumpkin</name>
    <name type="synonym">Winter squash</name>
    <dbReference type="NCBI Taxonomy" id="3661"/>
    <lineage>
        <taxon>Eukaryota</taxon>
        <taxon>Viridiplantae</taxon>
        <taxon>Streptophyta</taxon>
        <taxon>Embryophyta</taxon>
        <taxon>Tracheophyta</taxon>
        <taxon>Spermatophyta</taxon>
        <taxon>Magnoliopsida</taxon>
        <taxon>eudicotyledons</taxon>
        <taxon>Gunneridae</taxon>
        <taxon>Pentapetalae</taxon>
        <taxon>rosids</taxon>
        <taxon>fabids</taxon>
        <taxon>Cucurbitales</taxon>
        <taxon>Cucurbitaceae</taxon>
        <taxon>Cucurbiteae</taxon>
        <taxon>Cucurbita</taxon>
    </lineage>
</organism>
<dbReference type="OrthoDB" id="2551793at2759"/>